<dbReference type="CDD" id="cd00093">
    <property type="entry name" value="HTH_XRE"/>
    <property type="match status" value="1"/>
</dbReference>
<dbReference type="Proteomes" id="UP000327000">
    <property type="component" value="Unassembled WGS sequence"/>
</dbReference>
<protein>
    <submittedName>
        <fullName evidence="1">Helix-turn-helix transcriptional regulator</fullName>
    </submittedName>
</protein>
<dbReference type="RefSeq" id="WP_152265355.1">
    <property type="nucleotide sequence ID" value="NZ_VOKX01000107.1"/>
</dbReference>
<keyword evidence="2" id="KW-1185">Reference proteome</keyword>
<sequence>MPKIHRLVIAREARHLTRPELARALRQLSAERKPALGTAPSGVLRWENGREPEKETQKFLAELFDIDPHLVDIHPWPSWLEFDPLQQYTDFPWTPQGALDALKDSVGSDMHRRSFLFSSTALTASLFSWLTADPAAAGEITSGRRLGEAAVTHIERKVRALRRTDDEDGGGTLIRETEAANEMVADLLAHRSYSLNHGRRLYAAAADLERIRAWAIFDVYGSCDDRIFKSALHSAHSADDPALGAHILTFWAAAAYNCDRPAEAETMATAALSTVRGKTAPRVQALVYARRARARSHLGDQRCWSDLDLAERHLHHAEQSQDEGEPEWAYWMDLSEFQGSRASTQLAMGRPRDAEATFAAAARAFDGGAVRTHALYRVRQADAQWRQGHHDQACATAHQALDLTDQISSQRATGPLRDLVGAMAAHQDLAAVRDLRERASALS</sequence>
<dbReference type="InterPro" id="IPR001387">
    <property type="entry name" value="Cro/C1-type_HTH"/>
</dbReference>
<dbReference type="InterPro" id="IPR011990">
    <property type="entry name" value="TPR-like_helical_dom_sf"/>
</dbReference>
<evidence type="ECO:0000313" key="1">
    <source>
        <dbReference type="EMBL" id="KAB7835578.1"/>
    </source>
</evidence>
<dbReference type="Gene3D" id="1.25.40.10">
    <property type="entry name" value="Tetratricopeptide repeat domain"/>
    <property type="match status" value="1"/>
</dbReference>
<dbReference type="OrthoDB" id="3213425at2"/>
<reference evidence="1 2" key="1">
    <citation type="journal article" date="2019" name="Microb. Cell Fact.">
        <title>Exploring novel herbicidin analogues by transcriptional regulator overexpression and MS/MS molecular networking.</title>
        <authorList>
            <person name="Shi Y."/>
            <person name="Gu R."/>
            <person name="Li Y."/>
            <person name="Wang X."/>
            <person name="Ren W."/>
            <person name="Li X."/>
            <person name="Wang L."/>
            <person name="Xie Y."/>
            <person name="Hong B."/>
        </authorList>
    </citation>
    <scope>NUCLEOTIDE SEQUENCE [LARGE SCALE GENOMIC DNA]</scope>
    <source>
        <strain evidence="1 2">US-43</strain>
    </source>
</reference>
<dbReference type="AlphaFoldDB" id="A0A5N5W2U6"/>
<dbReference type="EMBL" id="VOKX01000107">
    <property type="protein sequence ID" value="KAB7835578.1"/>
    <property type="molecule type" value="Genomic_DNA"/>
</dbReference>
<gene>
    <name evidence="1" type="ORF">FRZ00_27235</name>
</gene>
<name>A0A5N5W2U6_STRMB</name>
<accession>A0A5N5W2U6</accession>
<proteinExistence type="predicted"/>
<organism evidence="1 2">
    <name type="scientific">Streptomyces mobaraensis</name>
    <name type="common">Streptoverticillium mobaraense</name>
    <dbReference type="NCBI Taxonomy" id="35621"/>
    <lineage>
        <taxon>Bacteria</taxon>
        <taxon>Bacillati</taxon>
        <taxon>Actinomycetota</taxon>
        <taxon>Actinomycetes</taxon>
        <taxon>Kitasatosporales</taxon>
        <taxon>Streptomycetaceae</taxon>
        <taxon>Streptomyces</taxon>
    </lineage>
</organism>
<evidence type="ECO:0000313" key="2">
    <source>
        <dbReference type="Proteomes" id="UP000327000"/>
    </source>
</evidence>
<comment type="caution">
    <text evidence="1">The sequence shown here is derived from an EMBL/GenBank/DDBJ whole genome shotgun (WGS) entry which is preliminary data.</text>
</comment>